<reference evidence="1" key="1">
    <citation type="submission" date="2023-04" db="EMBL/GenBank/DDBJ databases">
        <authorList>
            <person name="Vijverberg K."/>
            <person name="Xiong W."/>
            <person name="Schranz E."/>
        </authorList>
    </citation>
    <scope>NUCLEOTIDE SEQUENCE</scope>
</reference>
<dbReference type="AlphaFoldDB" id="A0AA35UW50"/>
<keyword evidence="2" id="KW-1185">Reference proteome</keyword>
<evidence type="ECO:0000313" key="2">
    <source>
        <dbReference type="Proteomes" id="UP001177003"/>
    </source>
</evidence>
<organism evidence="1 2">
    <name type="scientific">Lactuca saligna</name>
    <name type="common">Willowleaf lettuce</name>
    <dbReference type="NCBI Taxonomy" id="75948"/>
    <lineage>
        <taxon>Eukaryota</taxon>
        <taxon>Viridiplantae</taxon>
        <taxon>Streptophyta</taxon>
        <taxon>Embryophyta</taxon>
        <taxon>Tracheophyta</taxon>
        <taxon>Spermatophyta</taxon>
        <taxon>Magnoliopsida</taxon>
        <taxon>eudicotyledons</taxon>
        <taxon>Gunneridae</taxon>
        <taxon>Pentapetalae</taxon>
        <taxon>asterids</taxon>
        <taxon>campanulids</taxon>
        <taxon>Asterales</taxon>
        <taxon>Asteraceae</taxon>
        <taxon>Cichorioideae</taxon>
        <taxon>Cichorieae</taxon>
        <taxon>Lactucinae</taxon>
        <taxon>Lactuca</taxon>
    </lineage>
</organism>
<proteinExistence type="predicted"/>
<dbReference type="EMBL" id="OX465086">
    <property type="protein sequence ID" value="CAI9265654.1"/>
    <property type="molecule type" value="Genomic_DNA"/>
</dbReference>
<protein>
    <submittedName>
        <fullName evidence="1">Uncharacterized protein</fullName>
    </submittedName>
</protein>
<accession>A0AA35UW50</accession>
<gene>
    <name evidence="1" type="ORF">LSALG_LOCUS6248</name>
</gene>
<sequence>MTYPSIPSIVPSAHPPTVSTYVSSTDSTQYRASAPITIIDRWSLDDIVQHRHTPATTPSPPPFILQWNACIDSSLTSLTRRSLYHHLSFMGNGIEVMVGVSNDLLATLSYSMIVVDLWVSQNVYRYMI</sequence>
<evidence type="ECO:0000313" key="1">
    <source>
        <dbReference type="EMBL" id="CAI9265654.1"/>
    </source>
</evidence>
<dbReference type="Proteomes" id="UP001177003">
    <property type="component" value="Chromosome 0"/>
</dbReference>
<name>A0AA35UW50_LACSI</name>